<evidence type="ECO:0000256" key="1">
    <source>
        <dbReference type="SAM" id="MobiDB-lite"/>
    </source>
</evidence>
<accession>A0A0D2P795</accession>
<evidence type="ECO:0000313" key="3">
    <source>
        <dbReference type="Proteomes" id="UP000054270"/>
    </source>
</evidence>
<organism evidence="2 3">
    <name type="scientific">Hypholoma sublateritium (strain FD-334 SS-4)</name>
    <dbReference type="NCBI Taxonomy" id="945553"/>
    <lineage>
        <taxon>Eukaryota</taxon>
        <taxon>Fungi</taxon>
        <taxon>Dikarya</taxon>
        <taxon>Basidiomycota</taxon>
        <taxon>Agaricomycotina</taxon>
        <taxon>Agaricomycetes</taxon>
        <taxon>Agaricomycetidae</taxon>
        <taxon>Agaricales</taxon>
        <taxon>Agaricineae</taxon>
        <taxon>Strophariaceae</taxon>
        <taxon>Hypholoma</taxon>
    </lineage>
</organism>
<feature type="region of interest" description="Disordered" evidence="1">
    <location>
        <begin position="1"/>
        <end position="127"/>
    </location>
</feature>
<protein>
    <submittedName>
        <fullName evidence="2">Uncharacterized protein</fullName>
    </submittedName>
</protein>
<gene>
    <name evidence="2" type="ORF">HYPSUDRAFT_300292</name>
</gene>
<feature type="compositionally biased region" description="Pro residues" evidence="1">
    <location>
        <begin position="1"/>
        <end position="16"/>
    </location>
</feature>
<sequence>MHSFPPPAAAAPPPSHSPCFSDRLHSTAASGPHQQAAHTRARPTPRNSSNEVENPTLGMPPAHNRSQRATARHLSSLGSCTLPRATAPSTGRAPAANTGRKYHGNLRNQMACSGSGKPASVRPASPAGWGGRCCAGPSWDQAPARAHHVRIVNDIAPRAPLNLSLIPSSDIFEQDLCHWSTRCSHVSINFNIYIFARIQALD</sequence>
<keyword evidence="3" id="KW-1185">Reference proteome</keyword>
<dbReference type="AlphaFoldDB" id="A0A0D2P795"/>
<evidence type="ECO:0000313" key="2">
    <source>
        <dbReference type="EMBL" id="KJA16255.1"/>
    </source>
</evidence>
<feature type="compositionally biased region" description="Polar residues" evidence="1">
    <location>
        <begin position="27"/>
        <end position="37"/>
    </location>
</feature>
<dbReference type="EMBL" id="KN817625">
    <property type="protein sequence ID" value="KJA16255.1"/>
    <property type="molecule type" value="Genomic_DNA"/>
</dbReference>
<proteinExistence type="predicted"/>
<reference evidence="3" key="1">
    <citation type="submission" date="2014-04" db="EMBL/GenBank/DDBJ databases">
        <title>Evolutionary Origins and Diversification of the Mycorrhizal Mutualists.</title>
        <authorList>
            <consortium name="DOE Joint Genome Institute"/>
            <consortium name="Mycorrhizal Genomics Consortium"/>
            <person name="Kohler A."/>
            <person name="Kuo A."/>
            <person name="Nagy L.G."/>
            <person name="Floudas D."/>
            <person name="Copeland A."/>
            <person name="Barry K.W."/>
            <person name="Cichocki N."/>
            <person name="Veneault-Fourrey C."/>
            <person name="LaButti K."/>
            <person name="Lindquist E.A."/>
            <person name="Lipzen A."/>
            <person name="Lundell T."/>
            <person name="Morin E."/>
            <person name="Murat C."/>
            <person name="Riley R."/>
            <person name="Ohm R."/>
            <person name="Sun H."/>
            <person name="Tunlid A."/>
            <person name="Henrissat B."/>
            <person name="Grigoriev I.V."/>
            <person name="Hibbett D.S."/>
            <person name="Martin F."/>
        </authorList>
    </citation>
    <scope>NUCLEOTIDE SEQUENCE [LARGE SCALE GENOMIC DNA]</scope>
    <source>
        <strain evidence="3">FD-334 SS-4</strain>
    </source>
</reference>
<name>A0A0D2P795_HYPSF</name>
<dbReference type="Proteomes" id="UP000054270">
    <property type="component" value="Unassembled WGS sequence"/>
</dbReference>